<dbReference type="AlphaFoldDB" id="A0A1B0BEC8"/>
<dbReference type="EnsemblMetazoa" id="GPPI027281-RA">
    <property type="protein sequence ID" value="GPPI027281-PA"/>
    <property type="gene ID" value="GPPI027281"/>
</dbReference>
<proteinExistence type="predicted"/>
<sequence>MAIIWIPFCYFPHLRIGVLKVSILGDFFIGQLVDITLVALQIVRPADGSYYILPYYGDVVQTIRSDNETYRVPNDDW</sequence>
<name>A0A1B0BEC8_9MUSC</name>
<dbReference type="STRING" id="67801.A0A1B0BEC8"/>
<organism evidence="1 2">
    <name type="scientific">Glossina palpalis gambiensis</name>
    <dbReference type="NCBI Taxonomy" id="67801"/>
    <lineage>
        <taxon>Eukaryota</taxon>
        <taxon>Metazoa</taxon>
        <taxon>Ecdysozoa</taxon>
        <taxon>Arthropoda</taxon>
        <taxon>Hexapoda</taxon>
        <taxon>Insecta</taxon>
        <taxon>Pterygota</taxon>
        <taxon>Neoptera</taxon>
        <taxon>Endopterygota</taxon>
        <taxon>Diptera</taxon>
        <taxon>Brachycera</taxon>
        <taxon>Muscomorpha</taxon>
        <taxon>Hippoboscoidea</taxon>
        <taxon>Glossinidae</taxon>
        <taxon>Glossina</taxon>
    </lineage>
</organism>
<dbReference type="EMBL" id="JXJN01012854">
    <property type="status" value="NOT_ANNOTATED_CDS"/>
    <property type="molecule type" value="Genomic_DNA"/>
</dbReference>
<evidence type="ECO:0000313" key="2">
    <source>
        <dbReference type="Proteomes" id="UP000092460"/>
    </source>
</evidence>
<reference evidence="1" key="2">
    <citation type="submission" date="2020-05" db="UniProtKB">
        <authorList>
            <consortium name="EnsemblMetazoa"/>
        </authorList>
    </citation>
    <scope>IDENTIFICATION</scope>
    <source>
        <strain evidence="1">IAEA</strain>
    </source>
</reference>
<accession>A0A1B0BEC8</accession>
<evidence type="ECO:0000313" key="1">
    <source>
        <dbReference type="EnsemblMetazoa" id="GPPI027281-PA"/>
    </source>
</evidence>
<protein>
    <submittedName>
        <fullName evidence="1">Uncharacterized protein</fullName>
    </submittedName>
</protein>
<dbReference type="VEuPathDB" id="VectorBase:GPPI027281"/>
<dbReference type="Proteomes" id="UP000092460">
    <property type="component" value="Unassembled WGS sequence"/>
</dbReference>
<reference evidence="2" key="1">
    <citation type="submission" date="2015-01" db="EMBL/GenBank/DDBJ databases">
        <authorList>
            <person name="Aksoy S."/>
            <person name="Warren W."/>
            <person name="Wilson R.K."/>
        </authorList>
    </citation>
    <scope>NUCLEOTIDE SEQUENCE [LARGE SCALE GENOMIC DNA]</scope>
    <source>
        <strain evidence="2">IAEA</strain>
    </source>
</reference>
<keyword evidence="2" id="KW-1185">Reference proteome</keyword>